<name>A0AAW8XYM6_9ENTR</name>
<reference evidence="1" key="1">
    <citation type="submission" date="2023-10" db="EMBL/GenBank/DDBJ databases">
        <title>Surveillance and assessment of the effects of hospital wastewater treatment on clearance of pathogenic bacterial and antimicrobial resistance genes.</title>
        <authorList>
            <person name="Wu Y."/>
        </authorList>
    </citation>
    <scope>NUCLEOTIDE SEQUENCE</scope>
    <source>
        <strain evidence="1">23-M-SRM-33-1</strain>
    </source>
</reference>
<protein>
    <submittedName>
        <fullName evidence="1">Uncharacterized protein</fullName>
    </submittedName>
</protein>
<evidence type="ECO:0000313" key="2">
    <source>
        <dbReference type="Proteomes" id="UP001284547"/>
    </source>
</evidence>
<dbReference type="RefSeq" id="WP_316941396.1">
    <property type="nucleotide sequence ID" value="NZ_JAWHZD010000029.1"/>
</dbReference>
<dbReference type="AlphaFoldDB" id="A0AAW8XYM6"/>
<comment type="caution">
    <text evidence="1">The sequence shown here is derived from an EMBL/GenBank/DDBJ whole genome shotgun (WGS) entry which is preliminary data.</text>
</comment>
<dbReference type="Proteomes" id="UP001284547">
    <property type="component" value="Unassembled WGS sequence"/>
</dbReference>
<dbReference type="EMBL" id="JAWHZD010000029">
    <property type="protein sequence ID" value="MDV0844670.1"/>
    <property type="molecule type" value="Genomic_DNA"/>
</dbReference>
<accession>A0AAW8XYM6</accession>
<proteinExistence type="predicted"/>
<sequence>MTEQQYPECEKLSEHHSQMEIIREFLEWASESGMEFGSWEPGLLGQVHDNFNPVNQSIDQYLARYFGIDMGKVDEERRAMLASLSS</sequence>
<gene>
    <name evidence="1" type="ORF">RZP41_26010</name>
</gene>
<evidence type="ECO:0000313" key="1">
    <source>
        <dbReference type="EMBL" id="MDV0844670.1"/>
    </source>
</evidence>
<organism evidence="1 2">
    <name type="scientific">Klebsiella quasipneumoniae subsp. quasipneumoniae</name>
    <dbReference type="NCBI Taxonomy" id="1667327"/>
    <lineage>
        <taxon>Bacteria</taxon>
        <taxon>Pseudomonadati</taxon>
        <taxon>Pseudomonadota</taxon>
        <taxon>Gammaproteobacteria</taxon>
        <taxon>Enterobacterales</taxon>
        <taxon>Enterobacteriaceae</taxon>
        <taxon>Klebsiella/Raoultella group</taxon>
        <taxon>Klebsiella</taxon>
        <taxon>Klebsiella pneumoniae complex</taxon>
    </lineage>
</organism>